<accession>A0A351R823</accession>
<dbReference type="Pfam" id="PF01551">
    <property type="entry name" value="Peptidase_M23"/>
    <property type="match status" value="1"/>
</dbReference>
<evidence type="ECO:0000313" key="5">
    <source>
        <dbReference type="Proteomes" id="UP000264313"/>
    </source>
</evidence>
<feature type="transmembrane region" description="Helical" evidence="2">
    <location>
        <begin position="21"/>
        <end position="41"/>
    </location>
</feature>
<keyword evidence="2" id="KW-1133">Transmembrane helix</keyword>
<dbReference type="InterPro" id="IPR050570">
    <property type="entry name" value="Cell_wall_metabolism_enzyme"/>
</dbReference>
<dbReference type="InterPro" id="IPR016047">
    <property type="entry name" value="M23ase_b-sheet_dom"/>
</dbReference>
<dbReference type="GO" id="GO:0004222">
    <property type="term" value="F:metalloendopeptidase activity"/>
    <property type="evidence" value="ECO:0007669"/>
    <property type="project" value="TreeGrafter"/>
</dbReference>
<dbReference type="EMBL" id="DNAA01000011">
    <property type="protein sequence ID" value="HBA08194.1"/>
    <property type="molecule type" value="Genomic_DNA"/>
</dbReference>
<dbReference type="FunFam" id="2.70.70.10:FF:000006">
    <property type="entry name" value="M23 family peptidase"/>
    <property type="match status" value="1"/>
</dbReference>
<evidence type="ECO:0000256" key="2">
    <source>
        <dbReference type="SAM" id="Phobius"/>
    </source>
</evidence>
<feature type="domain" description="M23ase beta-sheet core" evidence="3">
    <location>
        <begin position="220"/>
        <end position="314"/>
    </location>
</feature>
<evidence type="ECO:0000259" key="3">
    <source>
        <dbReference type="Pfam" id="PF01551"/>
    </source>
</evidence>
<dbReference type="CDD" id="cd12797">
    <property type="entry name" value="M23_peptidase"/>
    <property type="match status" value="1"/>
</dbReference>
<dbReference type="STRING" id="1132855.GCA_000384255_00668"/>
<dbReference type="PANTHER" id="PTHR21666:SF270">
    <property type="entry name" value="MUREIN HYDROLASE ACTIVATOR ENVC"/>
    <property type="match status" value="1"/>
</dbReference>
<protein>
    <submittedName>
        <fullName evidence="4">Peptidase M23</fullName>
    </submittedName>
</protein>
<keyword evidence="2" id="KW-0472">Membrane</keyword>
<dbReference type="AlphaFoldDB" id="A0A351R823"/>
<dbReference type="SUPFAM" id="SSF51261">
    <property type="entry name" value="Duplicated hybrid motif"/>
    <property type="match status" value="1"/>
</dbReference>
<evidence type="ECO:0000256" key="1">
    <source>
        <dbReference type="SAM" id="MobiDB-lite"/>
    </source>
</evidence>
<feature type="compositionally biased region" description="Polar residues" evidence="1">
    <location>
        <begin position="109"/>
        <end position="126"/>
    </location>
</feature>
<comment type="caution">
    <text evidence="4">The sequence shown here is derived from an EMBL/GenBank/DDBJ whole genome shotgun (WGS) entry which is preliminary data.</text>
</comment>
<organism evidence="4 5">
    <name type="scientific">Methylotenera mobilis</name>
    <dbReference type="NCBI Taxonomy" id="359408"/>
    <lineage>
        <taxon>Bacteria</taxon>
        <taxon>Pseudomonadati</taxon>
        <taxon>Pseudomonadota</taxon>
        <taxon>Betaproteobacteria</taxon>
        <taxon>Nitrosomonadales</taxon>
        <taxon>Methylophilaceae</taxon>
        <taxon>Methylotenera</taxon>
    </lineage>
</organism>
<dbReference type="Gene3D" id="2.70.70.10">
    <property type="entry name" value="Glucose Permease (Domain IIA)"/>
    <property type="match status" value="1"/>
</dbReference>
<dbReference type="InterPro" id="IPR011055">
    <property type="entry name" value="Dup_hybrid_motif"/>
</dbReference>
<evidence type="ECO:0000313" key="4">
    <source>
        <dbReference type="EMBL" id="HBA08194.1"/>
    </source>
</evidence>
<keyword evidence="2" id="KW-0812">Transmembrane</keyword>
<feature type="region of interest" description="Disordered" evidence="1">
    <location>
        <begin position="97"/>
        <end position="127"/>
    </location>
</feature>
<reference evidence="4 5" key="1">
    <citation type="journal article" date="2018" name="Nat. Biotechnol.">
        <title>A standardized bacterial taxonomy based on genome phylogeny substantially revises the tree of life.</title>
        <authorList>
            <person name="Parks D.H."/>
            <person name="Chuvochina M."/>
            <person name="Waite D.W."/>
            <person name="Rinke C."/>
            <person name="Skarshewski A."/>
            <person name="Chaumeil P.A."/>
            <person name="Hugenholtz P."/>
        </authorList>
    </citation>
    <scope>NUCLEOTIDE SEQUENCE [LARGE SCALE GENOMIC DNA]</scope>
    <source>
        <strain evidence="4">UBA9958</strain>
    </source>
</reference>
<sequence length="322" mass="35010">MNIILVSNNMAKARTLSILQVSMIVFALVMLPVLTVLMFIVPQEPTAQQGVKSLIPHHLRFSFNNPQKHLDAYAVQLGEMQARMMRLDAQSERLAKLAGDKKNIRNNKVEPSSTPKPNYTPTSSLGPTLATPILNTVTGANQGGPLVQSAPLTEVELQNQIADLMAQIEFKTEYLSEIEAKLLQQSVLKNTLPNSSPVDAAFNSSSFGWRLDPFNGHRAFHEGLDFTASTGTAIYAAAGGIVSTSEQTPDYGKIVKIDHGSGLETRYAHASTLLVKVGQRVAKGQKIAEVGSTGRSTGPHLHYEIRLNGNPLDPRKYLSASR</sequence>
<proteinExistence type="predicted"/>
<name>A0A351R823_9PROT</name>
<dbReference type="Proteomes" id="UP000264313">
    <property type="component" value="Unassembled WGS sequence"/>
</dbReference>
<dbReference type="PANTHER" id="PTHR21666">
    <property type="entry name" value="PEPTIDASE-RELATED"/>
    <property type="match status" value="1"/>
</dbReference>
<gene>
    <name evidence="4" type="ORF">DCW48_00415</name>
</gene>